<dbReference type="Proteomes" id="UP000247810">
    <property type="component" value="Unassembled WGS sequence"/>
</dbReference>
<proteinExistence type="predicted"/>
<reference evidence="1 2" key="1">
    <citation type="submission" date="2018-02" db="EMBL/GenBank/DDBJ databases">
        <title>The genomes of Aspergillus section Nigri reveals drivers in fungal speciation.</title>
        <authorList>
            <consortium name="DOE Joint Genome Institute"/>
            <person name="Vesth T.C."/>
            <person name="Nybo J."/>
            <person name="Theobald S."/>
            <person name="Brandl J."/>
            <person name="Frisvad J.C."/>
            <person name="Nielsen K.F."/>
            <person name="Lyhne E.K."/>
            <person name="Kogle M.E."/>
            <person name="Kuo A."/>
            <person name="Riley R."/>
            <person name="Clum A."/>
            <person name="Nolan M."/>
            <person name="Lipzen A."/>
            <person name="Salamov A."/>
            <person name="Henrissat B."/>
            <person name="Wiebenga A."/>
            <person name="De vries R.P."/>
            <person name="Grigoriev I.V."/>
            <person name="Mortensen U.H."/>
            <person name="Andersen M.R."/>
            <person name="Baker S.E."/>
        </authorList>
    </citation>
    <scope>NUCLEOTIDE SEQUENCE [LARGE SCALE GENOMIC DNA]</scope>
    <source>
        <strain evidence="1 2">CBS 707.79</strain>
    </source>
</reference>
<dbReference type="EMBL" id="KZ826246">
    <property type="protein sequence ID" value="PYH87438.1"/>
    <property type="molecule type" value="Genomic_DNA"/>
</dbReference>
<organism evidence="1 2">
    <name type="scientific">Aspergillus ellipticus CBS 707.79</name>
    <dbReference type="NCBI Taxonomy" id="1448320"/>
    <lineage>
        <taxon>Eukaryota</taxon>
        <taxon>Fungi</taxon>
        <taxon>Dikarya</taxon>
        <taxon>Ascomycota</taxon>
        <taxon>Pezizomycotina</taxon>
        <taxon>Eurotiomycetes</taxon>
        <taxon>Eurotiomycetidae</taxon>
        <taxon>Eurotiales</taxon>
        <taxon>Aspergillaceae</taxon>
        <taxon>Aspergillus</taxon>
        <taxon>Aspergillus subgen. Circumdati</taxon>
    </lineage>
</organism>
<keyword evidence="2" id="KW-1185">Reference proteome</keyword>
<protein>
    <submittedName>
        <fullName evidence="1">Uncharacterized protein</fullName>
    </submittedName>
</protein>
<feature type="non-terminal residue" evidence="1">
    <location>
        <position position="1"/>
    </location>
</feature>
<dbReference type="AlphaFoldDB" id="A0A319DH26"/>
<evidence type="ECO:0000313" key="1">
    <source>
        <dbReference type="EMBL" id="PYH87438.1"/>
    </source>
</evidence>
<name>A0A319DH26_9EURO</name>
<accession>A0A319DH26</accession>
<gene>
    <name evidence="1" type="ORF">BO71DRAFT_184755</name>
</gene>
<evidence type="ECO:0000313" key="2">
    <source>
        <dbReference type="Proteomes" id="UP000247810"/>
    </source>
</evidence>
<dbReference type="VEuPathDB" id="FungiDB:BO71DRAFT_184755"/>
<sequence>HSLSNTTTTPSPPTYRYSCGSIGTSTTAQLFSWESPVPITPFRDTFSYCTARNFLDNFTPSELLTLPIDPHSPAPHTTKLTHLVTLLHQKLSSEKSPTTPPHSLFSTDYTKWYKLWQAIYTFQHELRLPEAEATVRMLIARPRPGATEWNVVPTHMLAEFLVEAGRFEEAEGVEGPVREWMDERRKLGRDSPQAISARRIIARAVWGRFGGRAGGGGKRRGRWWMRCWGLWRGWARGGLRFIGRRRGG</sequence>
<dbReference type="OrthoDB" id="4473276at2759"/>